<sequence>MDKFTPIQDKQISPEQLKQFNSAIQHQAQMFNVVKTEFPKIQTPEERFKFITDRLDSMQDELKNQQTNWNVWNMKIKN</sequence>
<evidence type="ECO:0000313" key="2">
    <source>
        <dbReference type="Proteomes" id="UP000482209"/>
    </source>
</evidence>
<evidence type="ECO:0000313" key="1">
    <source>
        <dbReference type="EMBL" id="MSS63686.1"/>
    </source>
</evidence>
<dbReference type="RefSeq" id="WP_154519098.1">
    <property type="nucleotide sequence ID" value="NZ_VUMT01000009.1"/>
</dbReference>
<dbReference type="Proteomes" id="UP000482209">
    <property type="component" value="Unassembled WGS sequence"/>
</dbReference>
<accession>A0A6L5XXT8</accession>
<organism evidence="1 2">
    <name type="scientific">Velocimicrobium porci</name>
    <dbReference type="NCBI Taxonomy" id="2606634"/>
    <lineage>
        <taxon>Bacteria</taxon>
        <taxon>Bacillati</taxon>
        <taxon>Bacillota</taxon>
        <taxon>Clostridia</taxon>
        <taxon>Lachnospirales</taxon>
        <taxon>Lachnospiraceae</taxon>
        <taxon>Velocimicrobium</taxon>
    </lineage>
</organism>
<reference evidence="1 2" key="1">
    <citation type="submission" date="2019-08" db="EMBL/GenBank/DDBJ databases">
        <title>In-depth cultivation of the pig gut microbiome towards novel bacterial diversity and tailored functional studies.</title>
        <authorList>
            <person name="Wylensek D."/>
            <person name="Hitch T.C.A."/>
            <person name="Clavel T."/>
        </authorList>
    </citation>
    <scope>NUCLEOTIDE SEQUENCE [LARGE SCALE GENOMIC DNA]</scope>
    <source>
        <strain evidence="1 2">WCA-693-APC-MOT-I</strain>
    </source>
</reference>
<name>A0A6L5XXT8_9FIRM</name>
<proteinExistence type="predicted"/>
<dbReference type="EMBL" id="VUMT01000009">
    <property type="protein sequence ID" value="MSS63686.1"/>
    <property type="molecule type" value="Genomic_DNA"/>
</dbReference>
<gene>
    <name evidence="1" type="ORF">FYJ58_07320</name>
</gene>
<protein>
    <submittedName>
        <fullName evidence="1">Uncharacterized protein</fullName>
    </submittedName>
</protein>
<dbReference type="AlphaFoldDB" id="A0A6L5XXT8"/>
<keyword evidence="2" id="KW-1185">Reference proteome</keyword>
<comment type="caution">
    <text evidence="1">The sequence shown here is derived from an EMBL/GenBank/DDBJ whole genome shotgun (WGS) entry which is preliminary data.</text>
</comment>